<dbReference type="STRING" id="1391654.AKJ09_05239"/>
<proteinExistence type="predicted"/>
<dbReference type="GO" id="GO:0047474">
    <property type="term" value="F:long-chain fatty acid--protein ligase activity"/>
    <property type="evidence" value="ECO:0007669"/>
    <property type="project" value="InterPro"/>
</dbReference>
<evidence type="ECO:0000313" key="3">
    <source>
        <dbReference type="Proteomes" id="UP000064967"/>
    </source>
</evidence>
<keyword evidence="2" id="KW-0436">Ligase</keyword>
<keyword evidence="3" id="KW-1185">Reference proteome</keyword>
<evidence type="ECO:0000313" key="2">
    <source>
        <dbReference type="EMBL" id="AKU98575.1"/>
    </source>
</evidence>
<dbReference type="InterPro" id="IPR007534">
    <property type="entry name" value="LuxE"/>
</dbReference>
<name>A0A0K1PYG8_9BACT</name>
<dbReference type="InterPro" id="IPR042099">
    <property type="entry name" value="ANL_N_sf"/>
</dbReference>
<dbReference type="Pfam" id="PF04443">
    <property type="entry name" value="LuxE"/>
    <property type="match status" value="1"/>
</dbReference>
<dbReference type="RefSeq" id="WP_146649512.1">
    <property type="nucleotide sequence ID" value="NZ_CP012333.1"/>
</dbReference>
<sequence>MDSASRSARLARSTALHERARALVSAYEKEAPAPESLDSLACDLARFQAESIEGYARLCKARGVDPASLSRAEDIPAVPTDAFKLTRVATFEPEETRAVFRTSGTTQGKETRGEHAMRDPSTYDVAAVAFGRQWLVRDFARDGKKVPVVVLSPPPSIASDSSLVHMCAAFVEAFGTNPGAEATYVIDGEVIDLGGFDERVAGALTRNQPMLVLGTSFAFVHLLDALGDDTFPLPPGTRVMQTGGYKGKSREVPPEVLRRELARVFAIDERAILAEYGMTELSSQFYEKTLFEPESKKGVFAEPPWARVIPVDPETLVPVADGEIGIAKIIDTMNVDSAVAVLTQDRVRRVAEGGFEVLGRAPGAPPRGCSIAIDELLGREGTS</sequence>
<feature type="domain" description="Acyl-protein synthetase LuxE" evidence="1">
    <location>
        <begin position="51"/>
        <end position="376"/>
    </location>
</feature>
<dbReference type="SUPFAM" id="SSF56801">
    <property type="entry name" value="Acetyl-CoA synthetase-like"/>
    <property type="match status" value="1"/>
</dbReference>
<dbReference type="KEGG" id="llu:AKJ09_05239"/>
<dbReference type="Gene3D" id="3.40.50.12780">
    <property type="entry name" value="N-terminal domain of ligase-like"/>
    <property type="match status" value="1"/>
</dbReference>
<dbReference type="AlphaFoldDB" id="A0A0K1PYG8"/>
<accession>A0A0K1PYG8</accession>
<evidence type="ECO:0000259" key="1">
    <source>
        <dbReference type="Pfam" id="PF04443"/>
    </source>
</evidence>
<reference evidence="2 3" key="1">
    <citation type="submission" date="2015-08" db="EMBL/GenBank/DDBJ databases">
        <authorList>
            <person name="Babu N.S."/>
            <person name="Beckwith C.J."/>
            <person name="Beseler K.G."/>
            <person name="Brison A."/>
            <person name="Carone J.V."/>
            <person name="Caskin T.P."/>
            <person name="Diamond M."/>
            <person name="Durham M.E."/>
            <person name="Foxe J.M."/>
            <person name="Go M."/>
            <person name="Henderson B.A."/>
            <person name="Jones I.B."/>
            <person name="McGettigan J.A."/>
            <person name="Micheletti S.J."/>
            <person name="Nasrallah M.E."/>
            <person name="Ortiz D."/>
            <person name="Piller C.R."/>
            <person name="Privatt S.R."/>
            <person name="Schneider S.L."/>
            <person name="Sharp S."/>
            <person name="Smith T.C."/>
            <person name="Stanton J.D."/>
            <person name="Ullery H.E."/>
            <person name="Wilson R.J."/>
            <person name="Serrano M.G."/>
            <person name="Buck G."/>
            <person name="Lee V."/>
            <person name="Wang Y."/>
            <person name="Carvalho R."/>
            <person name="Voegtly L."/>
            <person name="Shi R."/>
            <person name="Duckworth R."/>
            <person name="Johnson A."/>
            <person name="Loviza R."/>
            <person name="Walstead R."/>
            <person name="Shah Z."/>
            <person name="Kiflezghi M."/>
            <person name="Wade K."/>
            <person name="Ball S.L."/>
            <person name="Bradley K.W."/>
            <person name="Asai D.J."/>
            <person name="Bowman C.A."/>
            <person name="Russell D.A."/>
            <person name="Pope W.H."/>
            <person name="Jacobs-Sera D."/>
            <person name="Hendrix R.W."/>
            <person name="Hatfull G.F."/>
        </authorList>
    </citation>
    <scope>NUCLEOTIDE SEQUENCE [LARGE SCALE GENOMIC DNA]</scope>
    <source>
        <strain evidence="2 3">DSM 27648</strain>
    </source>
</reference>
<gene>
    <name evidence="2" type="ORF">AKJ09_05239</name>
</gene>
<organism evidence="2 3">
    <name type="scientific">Labilithrix luteola</name>
    <dbReference type="NCBI Taxonomy" id="1391654"/>
    <lineage>
        <taxon>Bacteria</taxon>
        <taxon>Pseudomonadati</taxon>
        <taxon>Myxococcota</taxon>
        <taxon>Polyangia</taxon>
        <taxon>Polyangiales</taxon>
        <taxon>Labilitrichaceae</taxon>
        <taxon>Labilithrix</taxon>
    </lineage>
</organism>
<dbReference type="GO" id="GO:0008218">
    <property type="term" value="P:bioluminescence"/>
    <property type="evidence" value="ECO:0007669"/>
    <property type="project" value="InterPro"/>
</dbReference>
<dbReference type="EMBL" id="CP012333">
    <property type="protein sequence ID" value="AKU98575.1"/>
    <property type="molecule type" value="Genomic_DNA"/>
</dbReference>
<dbReference type="OrthoDB" id="182577at2"/>
<protein>
    <submittedName>
        <fullName evidence="2">Long-chain-fatty-acid--luciferin-component ligase</fullName>
    </submittedName>
</protein>
<dbReference type="Proteomes" id="UP000064967">
    <property type="component" value="Chromosome"/>
</dbReference>